<dbReference type="InterPro" id="IPR053734">
    <property type="entry name" value="Phage_Head-Tail_Connect_sf"/>
</dbReference>
<reference evidence="1 2" key="1">
    <citation type="submission" date="2017-03" db="EMBL/GenBank/DDBJ databases">
        <title>Genome analysis of strain PAMC 26577.</title>
        <authorList>
            <person name="Oh H.-M."/>
            <person name="Yang J.-A."/>
        </authorList>
    </citation>
    <scope>NUCLEOTIDE SEQUENCE [LARGE SCALE GENOMIC DNA]</scope>
    <source>
        <strain evidence="1 2">PAMC 26577</strain>
    </source>
</reference>
<name>A0A242N780_CABSO</name>
<organism evidence="1 2">
    <name type="scientific">Caballeronia sordidicola</name>
    <name type="common">Burkholderia sordidicola</name>
    <dbReference type="NCBI Taxonomy" id="196367"/>
    <lineage>
        <taxon>Bacteria</taxon>
        <taxon>Pseudomonadati</taxon>
        <taxon>Pseudomonadota</taxon>
        <taxon>Betaproteobacteria</taxon>
        <taxon>Burkholderiales</taxon>
        <taxon>Burkholderiaceae</taxon>
        <taxon>Caballeronia</taxon>
    </lineage>
</organism>
<evidence type="ECO:0008006" key="3">
    <source>
        <dbReference type="Google" id="ProtNLM"/>
    </source>
</evidence>
<dbReference type="RefSeq" id="WP_075357936.1">
    <property type="nucleotide sequence ID" value="NZ_MSRG01000020.1"/>
</dbReference>
<dbReference type="EMBL" id="NBTZ01000009">
    <property type="protein sequence ID" value="OTP79488.1"/>
    <property type="molecule type" value="Genomic_DNA"/>
</dbReference>
<accession>A0A242N780</accession>
<dbReference type="AlphaFoldDB" id="A0A242N780"/>
<dbReference type="Gene3D" id="2.40.10.180">
    <property type="entry name" value="Phage tail proteins"/>
    <property type="match status" value="1"/>
</dbReference>
<evidence type="ECO:0000313" key="1">
    <source>
        <dbReference type="EMBL" id="OTP79488.1"/>
    </source>
</evidence>
<gene>
    <name evidence="1" type="ORF">PAMC26577_01075</name>
</gene>
<dbReference type="GO" id="GO:0019068">
    <property type="term" value="P:virion assembly"/>
    <property type="evidence" value="ECO:0007669"/>
    <property type="project" value="InterPro"/>
</dbReference>
<dbReference type="InterPro" id="IPR008018">
    <property type="entry name" value="Phage_tail_attach_FII"/>
</dbReference>
<dbReference type="Pfam" id="PF05354">
    <property type="entry name" value="Phage_attach"/>
    <property type="match status" value="1"/>
</dbReference>
<comment type="caution">
    <text evidence="1">The sequence shown here is derived from an EMBL/GenBank/DDBJ whole genome shotgun (WGS) entry which is preliminary data.</text>
</comment>
<proteinExistence type="predicted"/>
<sequence length="118" mass="12829">MSLDWIAALDRLNGAAQAAFGEPVSYAPATGEMPYDITGIFDEAFLELVVVDGVQLQTEQPTLGIQYSQFTAQFKAFPVQGDQLTVMRTGETFVVREPRPDGHGGGRLMLNYVSETNG</sequence>
<protein>
    <recommendedName>
        <fullName evidence="3">Phage protein</fullName>
    </recommendedName>
</protein>
<evidence type="ECO:0000313" key="2">
    <source>
        <dbReference type="Proteomes" id="UP000195221"/>
    </source>
</evidence>
<dbReference type="Proteomes" id="UP000195221">
    <property type="component" value="Unassembled WGS sequence"/>
</dbReference>